<feature type="domain" description="Pyridoxamine 5'-phosphate oxidase N-terminal" evidence="6">
    <location>
        <begin position="19"/>
        <end position="136"/>
    </location>
</feature>
<dbReference type="NCBIfam" id="TIGR00558">
    <property type="entry name" value="pdxH"/>
    <property type="match status" value="1"/>
</dbReference>
<proteinExistence type="inferred from homology"/>
<dbReference type="Proteomes" id="UP001501074">
    <property type="component" value="Unassembled WGS sequence"/>
</dbReference>
<comment type="function">
    <text evidence="5">Catalyzes the oxidation of either pyridoxine 5'-phosphate (PNP) or pyridoxamine 5'-phosphate (PMP) into pyridoxal 5'-phosphate (PLP).</text>
</comment>
<feature type="binding site" evidence="5">
    <location>
        <position position="105"/>
    </location>
    <ligand>
        <name>substrate</name>
    </ligand>
</feature>
<evidence type="ECO:0000256" key="5">
    <source>
        <dbReference type="HAMAP-Rule" id="MF_01629"/>
    </source>
</evidence>
<comment type="catalytic activity">
    <reaction evidence="5">
        <text>pyridoxamine 5'-phosphate + O2 + H2O = pyridoxal 5'-phosphate + H2O2 + NH4(+)</text>
        <dbReference type="Rhea" id="RHEA:15817"/>
        <dbReference type="ChEBI" id="CHEBI:15377"/>
        <dbReference type="ChEBI" id="CHEBI:15379"/>
        <dbReference type="ChEBI" id="CHEBI:16240"/>
        <dbReference type="ChEBI" id="CHEBI:28938"/>
        <dbReference type="ChEBI" id="CHEBI:58451"/>
        <dbReference type="ChEBI" id="CHEBI:597326"/>
        <dbReference type="EC" id="1.4.3.5"/>
    </reaction>
</comment>
<protein>
    <recommendedName>
        <fullName evidence="5">Pyridoxine/pyridoxamine 5'-phosphate oxidase</fullName>
        <ecNumber evidence="5">1.4.3.5</ecNumber>
    </recommendedName>
    <alternativeName>
        <fullName evidence="5">PNP/PMP oxidase</fullName>
        <shortName evidence="5">PNPOx</shortName>
    </alternativeName>
    <alternativeName>
        <fullName evidence="5">Pyridoxal 5'-phosphate synthase</fullName>
    </alternativeName>
</protein>
<name>A0ABP7AAV1_9ACTN</name>
<feature type="binding site" evidence="5">
    <location>
        <position position="109"/>
    </location>
    <ligand>
        <name>substrate</name>
    </ligand>
</feature>
<keyword evidence="4 5" id="KW-0560">Oxidoreductase</keyword>
<feature type="binding site" evidence="5">
    <location>
        <position position="168"/>
    </location>
    <ligand>
        <name>FMN</name>
        <dbReference type="ChEBI" id="CHEBI:58210"/>
    </ligand>
</feature>
<evidence type="ECO:0000256" key="3">
    <source>
        <dbReference type="ARBA" id="ARBA00022643"/>
    </source>
</evidence>
<gene>
    <name evidence="8" type="primary">pdxH_1</name>
    <name evidence="5" type="synonym">pdxH</name>
    <name evidence="8" type="ORF">GCM10022223_51970</name>
</gene>
<evidence type="ECO:0000256" key="4">
    <source>
        <dbReference type="ARBA" id="ARBA00023002"/>
    </source>
</evidence>
<comment type="caution">
    <text evidence="5">Lacks conserved residue(s) required for the propagation of feature annotation.</text>
</comment>
<keyword evidence="2 5" id="KW-0285">Flavoprotein</keyword>
<reference evidence="9" key="1">
    <citation type="journal article" date="2019" name="Int. J. Syst. Evol. Microbiol.">
        <title>The Global Catalogue of Microorganisms (GCM) 10K type strain sequencing project: providing services to taxonomists for standard genome sequencing and annotation.</title>
        <authorList>
            <consortium name="The Broad Institute Genomics Platform"/>
            <consortium name="The Broad Institute Genome Sequencing Center for Infectious Disease"/>
            <person name="Wu L."/>
            <person name="Ma J."/>
        </authorList>
    </citation>
    <scope>NUCLEOTIDE SEQUENCE [LARGE SCALE GENOMIC DNA]</scope>
    <source>
        <strain evidence="9">JCM 16902</strain>
    </source>
</reference>
<dbReference type="PANTHER" id="PTHR10851:SF0">
    <property type="entry name" value="PYRIDOXINE-5'-PHOSPHATE OXIDASE"/>
    <property type="match status" value="1"/>
</dbReference>
<accession>A0ABP7AAV1</accession>
<comment type="subunit">
    <text evidence="5">Homodimer.</text>
</comment>
<dbReference type="RefSeq" id="WP_231484561.1">
    <property type="nucleotide sequence ID" value="NZ_BAAAZO010000010.1"/>
</dbReference>
<feature type="binding site" evidence="5">
    <location>
        <begin position="43"/>
        <end position="48"/>
    </location>
    <ligand>
        <name>FMN</name>
        <dbReference type="ChEBI" id="CHEBI:58210"/>
    </ligand>
</feature>
<comment type="similarity">
    <text evidence="1 5">Belongs to the pyridoxamine 5'-phosphate oxidase family.</text>
</comment>
<keyword evidence="3 5" id="KW-0288">FMN</keyword>
<dbReference type="InterPro" id="IPR012349">
    <property type="entry name" value="Split_barrel_FMN-bd"/>
</dbReference>
<dbReference type="InterPro" id="IPR019576">
    <property type="entry name" value="Pyridoxamine_oxidase_dimer_C"/>
</dbReference>
<dbReference type="Pfam" id="PF01243">
    <property type="entry name" value="PNPOx_N"/>
    <property type="match status" value="1"/>
</dbReference>
<dbReference type="Pfam" id="PF10590">
    <property type="entry name" value="PNP_phzG_C"/>
    <property type="match status" value="1"/>
</dbReference>
<dbReference type="InterPro" id="IPR000659">
    <property type="entry name" value="Pyridox_Oxase"/>
</dbReference>
<feature type="binding site" evidence="5">
    <location>
        <position position="65"/>
    </location>
    <ligand>
        <name>FMN</name>
        <dbReference type="ChEBI" id="CHEBI:58210"/>
    </ligand>
</feature>
<evidence type="ECO:0000259" key="6">
    <source>
        <dbReference type="Pfam" id="PF01243"/>
    </source>
</evidence>
<comment type="caution">
    <text evidence="8">The sequence shown here is derived from an EMBL/GenBank/DDBJ whole genome shotgun (WGS) entry which is preliminary data.</text>
</comment>
<comment type="cofactor">
    <cofactor evidence="5">
        <name>FMN</name>
        <dbReference type="ChEBI" id="CHEBI:58210"/>
    </cofactor>
    <text evidence="5">Binds 1 FMN per subunit.</text>
</comment>
<evidence type="ECO:0000313" key="8">
    <source>
        <dbReference type="EMBL" id="GAA3628234.1"/>
    </source>
</evidence>
<dbReference type="PIRSF" id="PIRSF000190">
    <property type="entry name" value="Pyd_amn-ph_oxd"/>
    <property type="match status" value="1"/>
</dbReference>
<organism evidence="8 9">
    <name type="scientific">Kineosporia mesophila</name>
    <dbReference type="NCBI Taxonomy" id="566012"/>
    <lineage>
        <taxon>Bacteria</taxon>
        <taxon>Bacillati</taxon>
        <taxon>Actinomycetota</taxon>
        <taxon>Actinomycetes</taxon>
        <taxon>Kineosporiales</taxon>
        <taxon>Kineosporiaceae</taxon>
        <taxon>Kineosporia</taxon>
    </lineage>
</organism>
<dbReference type="NCBIfam" id="NF004231">
    <property type="entry name" value="PRK05679.1"/>
    <property type="match status" value="1"/>
</dbReference>
<feature type="binding site" evidence="5">
    <location>
        <begin position="122"/>
        <end position="123"/>
    </location>
    <ligand>
        <name>FMN</name>
        <dbReference type="ChEBI" id="CHEBI:58210"/>
    </ligand>
</feature>
<evidence type="ECO:0000256" key="1">
    <source>
        <dbReference type="ARBA" id="ARBA00007301"/>
    </source>
</evidence>
<evidence type="ECO:0000256" key="2">
    <source>
        <dbReference type="ARBA" id="ARBA00022630"/>
    </source>
</evidence>
<comment type="pathway">
    <text evidence="5">Cofactor metabolism; pyridoxal 5'-phosphate salvage; pyridoxal 5'-phosphate from pyridoxine 5'-phosphate: step 1/1.</text>
</comment>
<sequence length="197" mass="22679">MTGTPDPWPQFAQWYDLACAQELNDPNAMALATADSAGTPDVRIVLMKEFTPEGVVFYTNTGSQKGLALAGNPRAAVTIHWKSLQRQIRLRGDVEHVSDAEADAYFASRARDSRIGAWASRQSRELSGRQELEESVARQAERFGGQDEVPRPQYWRGYRIRPVYLEFWTQRPFRLHDREIYLRPKPEADWSTTRYYP</sequence>
<dbReference type="PANTHER" id="PTHR10851">
    <property type="entry name" value="PYRIDOXINE-5-PHOSPHATE OXIDASE"/>
    <property type="match status" value="1"/>
</dbReference>
<dbReference type="EC" id="1.4.3.5" evidence="5"/>
<comment type="pathway">
    <text evidence="5">Cofactor metabolism; pyridoxal 5'-phosphate salvage; pyridoxal 5'-phosphate from pyridoxamine 5'-phosphate: step 1/1.</text>
</comment>
<dbReference type="EMBL" id="BAAAZO010000010">
    <property type="protein sequence ID" value="GAA3628234.1"/>
    <property type="molecule type" value="Genomic_DNA"/>
</dbReference>
<feature type="binding site" evidence="5">
    <location>
        <begin position="58"/>
        <end position="59"/>
    </location>
    <ligand>
        <name>FMN</name>
        <dbReference type="ChEBI" id="CHEBI:58210"/>
    </ligand>
</feature>
<feature type="binding site" evidence="5">
    <location>
        <position position="87"/>
    </location>
    <ligand>
        <name>FMN</name>
        <dbReference type="ChEBI" id="CHEBI:58210"/>
    </ligand>
</feature>
<feature type="domain" description="Pyridoxine 5'-phosphate oxidase dimerisation C-terminal" evidence="7">
    <location>
        <begin position="155"/>
        <end position="197"/>
    </location>
</feature>
<feature type="binding site" evidence="5">
    <location>
        <position position="113"/>
    </location>
    <ligand>
        <name>substrate</name>
    </ligand>
</feature>
<keyword evidence="5" id="KW-0664">Pyridoxine biosynthesis</keyword>
<dbReference type="InterPro" id="IPR011576">
    <property type="entry name" value="Pyridox_Oxase_N"/>
</dbReference>
<dbReference type="SUPFAM" id="SSF50475">
    <property type="entry name" value="FMN-binding split barrel"/>
    <property type="match status" value="1"/>
</dbReference>
<evidence type="ECO:0000259" key="7">
    <source>
        <dbReference type="Pfam" id="PF10590"/>
    </source>
</evidence>
<keyword evidence="9" id="KW-1185">Reference proteome</keyword>
<comment type="catalytic activity">
    <reaction evidence="5">
        <text>pyridoxine 5'-phosphate + O2 = pyridoxal 5'-phosphate + H2O2</text>
        <dbReference type="Rhea" id="RHEA:15149"/>
        <dbReference type="ChEBI" id="CHEBI:15379"/>
        <dbReference type="ChEBI" id="CHEBI:16240"/>
        <dbReference type="ChEBI" id="CHEBI:58589"/>
        <dbReference type="ChEBI" id="CHEBI:597326"/>
        <dbReference type="EC" id="1.4.3.5"/>
    </reaction>
</comment>
<dbReference type="HAMAP" id="MF_01629">
    <property type="entry name" value="PdxH"/>
    <property type="match status" value="1"/>
</dbReference>
<feature type="binding site" evidence="5">
    <location>
        <position position="178"/>
    </location>
    <ligand>
        <name>FMN</name>
        <dbReference type="ChEBI" id="CHEBI:58210"/>
    </ligand>
</feature>
<evidence type="ECO:0000313" key="9">
    <source>
        <dbReference type="Proteomes" id="UP001501074"/>
    </source>
</evidence>
<feature type="binding site" evidence="5">
    <location>
        <position position="48"/>
    </location>
    <ligand>
        <name>substrate</name>
    </ligand>
</feature>
<feature type="binding site" evidence="5">
    <location>
        <begin position="174"/>
        <end position="176"/>
    </location>
    <ligand>
        <name>substrate</name>
    </ligand>
</feature>
<dbReference type="Gene3D" id="2.30.110.10">
    <property type="entry name" value="Electron Transport, Fmn-binding Protein, Chain A"/>
    <property type="match status" value="1"/>
</dbReference>